<evidence type="ECO:0000313" key="6">
    <source>
        <dbReference type="Proteomes" id="UP000235392"/>
    </source>
</evidence>
<feature type="signal peptide" evidence="2">
    <location>
        <begin position="1"/>
        <end position="15"/>
    </location>
</feature>
<comment type="caution">
    <text evidence="4">The sequence shown here is derived from an EMBL/GenBank/DDBJ whole genome shotgun (WGS) entry which is preliminary data.</text>
</comment>
<dbReference type="STRING" id="200324.A0A2N5UVV9"/>
<protein>
    <submittedName>
        <fullName evidence="4">Uncharacterized protein</fullName>
    </submittedName>
</protein>
<reference evidence="5 6" key="1">
    <citation type="submission" date="2017-11" db="EMBL/GenBank/DDBJ databases">
        <title>De novo assembly and phasing of dikaryotic genomes from two isolates of Puccinia coronata f. sp. avenae, the causal agent of oat crown rust.</title>
        <authorList>
            <person name="Miller M.E."/>
            <person name="Zhang Y."/>
            <person name="Omidvar V."/>
            <person name="Sperschneider J."/>
            <person name="Schwessinger B."/>
            <person name="Raley C."/>
            <person name="Palmer J.M."/>
            <person name="Garnica D."/>
            <person name="Upadhyaya N."/>
            <person name="Rathjen J."/>
            <person name="Taylor J.M."/>
            <person name="Park R.F."/>
            <person name="Dodds P.N."/>
            <person name="Hirsch C.D."/>
            <person name="Kianian S.F."/>
            <person name="Figueroa M."/>
        </authorList>
    </citation>
    <scope>NUCLEOTIDE SEQUENCE [LARGE SCALE GENOMIC DNA]</scope>
    <source>
        <strain evidence="4">12NC29</strain>
        <strain evidence="3">12SD80</strain>
    </source>
</reference>
<gene>
    <name evidence="4" type="ORF">PCANC_11053</name>
    <name evidence="3" type="ORF">PCASD_15636</name>
</gene>
<accession>A0A2N5UVV9</accession>
<dbReference type="OrthoDB" id="124582at2759"/>
<evidence type="ECO:0000256" key="2">
    <source>
        <dbReference type="SAM" id="SignalP"/>
    </source>
</evidence>
<feature type="chain" id="PRO_5015083959" evidence="2">
    <location>
        <begin position="16"/>
        <end position="186"/>
    </location>
</feature>
<evidence type="ECO:0000313" key="5">
    <source>
        <dbReference type="Proteomes" id="UP000235388"/>
    </source>
</evidence>
<dbReference type="Proteomes" id="UP000235388">
    <property type="component" value="Unassembled WGS sequence"/>
</dbReference>
<sequence>MRGFWMPFLSGLARALASRSVPLNTTSYQQLTQELIKRWDEQVLGSYPAAPSPRPPRSDRSRSPSPPRFGEVSCSCKDCKHLNRFLRDNYRNVARYNVDQDRRQHLEESIKDDKIPCTCATEEQESAQILVIKKKSKDVILQERIHEWEKQQKTLYASLNEEFEPEHLKTILGDEEFARIRSLAGM</sequence>
<evidence type="ECO:0000256" key="1">
    <source>
        <dbReference type="SAM" id="MobiDB-lite"/>
    </source>
</evidence>
<proteinExistence type="predicted"/>
<dbReference type="EMBL" id="PGCJ01000164">
    <property type="protein sequence ID" value="PLW41893.1"/>
    <property type="molecule type" value="Genomic_DNA"/>
</dbReference>
<name>A0A2N5UVV9_9BASI</name>
<dbReference type="AlphaFoldDB" id="A0A2N5UVV9"/>
<evidence type="ECO:0000313" key="4">
    <source>
        <dbReference type="EMBL" id="PLW41893.1"/>
    </source>
</evidence>
<feature type="region of interest" description="Disordered" evidence="1">
    <location>
        <begin position="46"/>
        <end position="70"/>
    </location>
</feature>
<evidence type="ECO:0000313" key="3">
    <source>
        <dbReference type="EMBL" id="PLW18429.1"/>
    </source>
</evidence>
<dbReference type="EMBL" id="PGCI01000733">
    <property type="protein sequence ID" value="PLW18429.1"/>
    <property type="molecule type" value="Genomic_DNA"/>
</dbReference>
<dbReference type="Proteomes" id="UP000235392">
    <property type="component" value="Unassembled WGS sequence"/>
</dbReference>
<keyword evidence="5" id="KW-1185">Reference proteome</keyword>
<keyword evidence="2" id="KW-0732">Signal</keyword>
<organism evidence="4 5">
    <name type="scientific">Puccinia coronata f. sp. avenae</name>
    <dbReference type="NCBI Taxonomy" id="200324"/>
    <lineage>
        <taxon>Eukaryota</taxon>
        <taxon>Fungi</taxon>
        <taxon>Dikarya</taxon>
        <taxon>Basidiomycota</taxon>
        <taxon>Pucciniomycotina</taxon>
        <taxon>Pucciniomycetes</taxon>
        <taxon>Pucciniales</taxon>
        <taxon>Pucciniaceae</taxon>
        <taxon>Puccinia</taxon>
    </lineage>
</organism>